<sequence length="76" mass="9181">MTNIIRKGTWIENTQQWMSTKRSRSHKDLINHNIRKINKVSNRNLEELIHYNKTLRSYALKNNFKFAIALKLQIQK</sequence>
<proteinExistence type="predicted"/>
<dbReference type="AlphaFoldDB" id="A0A3M7P9E7"/>
<comment type="caution">
    <text evidence="1">The sequence shown here is derived from an EMBL/GenBank/DDBJ whole genome shotgun (WGS) entry which is preliminary data.</text>
</comment>
<reference evidence="1 2" key="1">
    <citation type="journal article" date="2018" name="Sci. Rep.">
        <title>Genomic signatures of local adaptation to the degree of environmental predictability in rotifers.</title>
        <authorList>
            <person name="Franch-Gras L."/>
            <person name="Hahn C."/>
            <person name="Garcia-Roger E.M."/>
            <person name="Carmona M.J."/>
            <person name="Serra M."/>
            <person name="Gomez A."/>
        </authorList>
    </citation>
    <scope>NUCLEOTIDE SEQUENCE [LARGE SCALE GENOMIC DNA]</scope>
    <source>
        <strain evidence="1">HYR1</strain>
    </source>
</reference>
<organism evidence="1 2">
    <name type="scientific">Brachionus plicatilis</name>
    <name type="common">Marine rotifer</name>
    <name type="synonym">Brachionus muelleri</name>
    <dbReference type="NCBI Taxonomy" id="10195"/>
    <lineage>
        <taxon>Eukaryota</taxon>
        <taxon>Metazoa</taxon>
        <taxon>Spiralia</taxon>
        <taxon>Gnathifera</taxon>
        <taxon>Rotifera</taxon>
        <taxon>Eurotatoria</taxon>
        <taxon>Monogononta</taxon>
        <taxon>Pseudotrocha</taxon>
        <taxon>Ploima</taxon>
        <taxon>Brachionidae</taxon>
        <taxon>Brachionus</taxon>
    </lineage>
</organism>
<keyword evidence="2" id="KW-1185">Reference proteome</keyword>
<accession>A0A3M7P9E7</accession>
<evidence type="ECO:0000313" key="2">
    <source>
        <dbReference type="Proteomes" id="UP000276133"/>
    </source>
</evidence>
<dbReference type="EMBL" id="REGN01012453">
    <property type="protein sequence ID" value="RMZ95400.1"/>
    <property type="molecule type" value="Genomic_DNA"/>
</dbReference>
<evidence type="ECO:0000313" key="1">
    <source>
        <dbReference type="EMBL" id="RMZ95400.1"/>
    </source>
</evidence>
<protein>
    <submittedName>
        <fullName evidence="1">Uncharacterized protein</fullName>
    </submittedName>
</protein>
<name>A0A3M7P9E7_BRAPC</name>
<dbReference type="Proteomes" id="UP000276133">
    <property type="component" value="Unassembled WGS sequence"/>
</dbReference>
<gene>
    <name evidence="1" type="ORF">BpHYR1_030156</name>
</gene>